<evidence type="ECO:0000256" key="8">
    <source>
        <dbReference type="PIRSR" id="PIRSR001480-2"/>
    </source>
</evidence>
<gene>
    <name evidence="11" type="ORF">Ga0074812_1342</name>
</gene>
<dbReference type="GO" id="GO:0009298">
    <property type="term" value="P:GDP-mannose biosynthetic process"/>
    <property type="evidence" value="ECO:0007669"/>
    <property type="project" value="InterPro"/>
</dbReference>
<dbReference type="RefSeq" id="WP_091284445.1">
    <property type="nucleotide sequence ID" value="NZ_FAOZ01000034.1"/>
</dbReference>
<dbReference type="PANTHER" id="PTHR10309">
    <property type="entry name" value="MANNOSE-6-PHOSPHATE ISOMERASE"/>
    <property type="match status" value="1"/>
</dbReference>
<evidence type="ECO:0000256" key="1">
    <source>
        <dbReference type="ARBA" id="ARBA00000757"/>
    </source>
</evidence>
<dbReference type="GO" id="GO:0008270">
    <property type="term" value="F:zinc ion binding"/>
    <property type="evidence" value="ECO:0007669"/>
    <property type="project" value="InterPro"/>
</dbReference>
<evidence type="ECO:0000256" key="3">
    <source>
        <dbReference type="ARBA" id="ARBA00011956"/>
    </source>
</evidence>
<evidence type="ECO:0000256" key="2">
    <source>
        <dbReference type="ARBA" id="ARBA00010772"/>
    </source>
</evidence>
<dbReference type="InterPro" id="IPR018050">
    <property type="entry name" value="Pmannose_isomerase-type1_CS"/>
</dbReference>
<dbReference type="EC" id="5.3.1.8" evidence="3"/>
<evidence type="ECO:0000313" key="12">
    <source>
        <dbReference type="Proteomes" id="UP000198802"/>
    </source>
</evidence>
<dbReference type="Proteomes" id="UP000198802">
    <property type="component" value="Unassembled WGS sequence"/>
</dbReference>
<comment type="similarity">
    <text evidence="2">Belongs to the mannose-6-phosphate isomerase type 1 family.</text>
</comment>
<feature type="binding site" evidence="8">
    <location>
        <position position="319"/>
    </location>
    <ligand>
        <name>Zn(2+)</name>
        <dbReference type="ChEBI" id="CHEBI:29105"/>
    </ligand>
</feature>
<reference evidence="12" key="1">
    <citation type="submission" date="2015-11" db="EMBL/GenBank/DDBJ databases">
        <authorList>
            <person name="Varghese N."/>
        </authorList>
    </citation>
    <scope>NUCLEOTIDE SEQUENCE [LARGE SCALE GENOMIC DNA]</scope>
    <source>
        <strain evidence="12">DSM 45899</strain>
    </source>
</reference>
<evidence type="ECO:0000256" key="9">
    <source>
        <dbReference type="SAM" id="MobiDB-lite"/>
    </source>
</evidence>
<keyword evidence="6 11" id="KW-0413">Isomerase</keyword>
<dbReference type="GO" id="GO:0005829">
    <property type="term" value="C:cytosol"/>
    <property type="evidence" value="ECO:0007669"/>
    <property type="project" value="TreeGrafter"/>
</dbReference>
<evidence type="ECO:0000256" key="7">
    <source>
        <dbReference type="PIRSR" id="PIRSR001480-1"/>
    </source>
</evidence>
<organism evidence="11 12">
    <name type="scientific">Parafrankia irregularis</name>
    <dbReference type="NCBI Taxonomy" id="795642"/>
    <lineage>
        <taxon>Bacteria</taxon>
        <taxon>Bacillati</taxon>
        <taxon>Actinomycetota</taxon>
        <taxon>Actinomycetes</taxon>
        <taxon>Frankiales</taxon>
        <taxon>Frankiaceae</taxon>
        <taxon>Parafrankia</taxon>
    </lineage>
</organism>
<dbReference type="PANTHER" id="PTHR10309:SF0">
    <property type="entry name" value="MANNOSE-6-PHOSPHATE ISOMERASE"/>
    <property type="match status" value="1"/>
</dbReference>
<keyword evidence="5 8" id="KW-0862">Zinc</keyword>
<dbReference type="AlphaFoldDB" id="A0A0S4QXC7"/>
<dbReference type="Gene3D" id="1.10.441.10">
    <property type="entry name" value="Phosphomannose Isomerase, domain 2"/>
    <property type="match status" value="1"/>
</dbReference>
<dbReference type="InterPro" id="IPR016305">
    <property type="entry name" value="Mannose-6-P_Isomerase"/>
</dbReference>
<dbReference type="CDD" id="cd07011">
    <property type="entry name" value="cupin_PMI_type_I_N"/>
    <property type="match status" value="1"/>
</dbReference>
<dbReference type="InterPro" id="IPR046457">
    <property type="entry name" value="PMI_typeI_cat"/>
</dbReference>
<feature type="binding site" evidence="8">
    <location>
        <position position="155"/>
    </location>
    <ligand>
        <name>Zn(2+)</name>
        <dbReference type="ChEBI" id="CHEBI:29105"/>
    </ligand>
</feature>
<feature type="domain" description="Phosphomannose isomerase type I catalytic" evidence="10">
    <location>
        <begin position="68"/>
        <end position="205"/>
    </location>
</feature>
<dbReference type="InterPro" id="IPR011051">
    <property type="entry name" value="RmlC_Cupin_sf"/>
</dbReference>
<keyword evidence="12" id="KW-1185">Reference proteome</keyword>
<sequence>MTIGETAPTSAAGTDSGSTSTASTSTASTGTGEMSTASTGTGTGTATGTSPVPTVRTPPGRSPVRVLELFGQSQRYAWGSTTAIPELLGVPADGEPVAELWLGTHPQAPAEVVEPAPRPRAADLGARRAAADLVGELPFLLKVLAADKALSLQVHPDLDQARAGFDADQAAGIALGDPRRRYRDRNHKPELIVALTPFRALAGIRAPATTLAIARGLGHPGLIAAFAPLATDPTGGATQVLRSLLTLPAQAGVDLAAGVVSAAERVPADADAELRRAADLVRLLAATHPGDVGIAAALLLNDVTLQPGEGLFQPARLLHAYIQGVGIEIMATSDNVLRGGLTPKHIDVNELLRILDPRPTGAPVLRPRTLTTGPGGLLRTWVVPVDDFSLREAVCTGGPVSLANPSILLAVDGEVEVSGTDGSGTALAPMTLSRGCSALVTGSATLRLTGTGRVFAAGPPV</sequence>
<feature type="region of interest" description="Disordered" evidence="9">
    <location>
        <begin position="1"/>
        <end position="62"/>
    </location>
</feature>
<protein>
    <recommendedName>
        <fullName evidence="3">mannose-6-phosphate isomerase</fullName>
        <ecNumber evidence="3">5.3.1.8</ecNumber>
    </recommendedName>
</protein>
<feature type="binding site" evidence="8">
    <location>
        <position position="190"/>
    </location>
    <ligand>
        <name>Zn(2+)</name>
        <dbReference type="ChEBI" id="CHEBI:29105"/>
    </ligand>
</feature>
<dbReference type="PIRSF" id="PIRSF001480">
    <property type="entry name" value="Mannose-6-phosphate_isomerase"/>
    <property type="match status" value="1"/>
</dbReference>
<proteinExistence type="inferred from homology"/>
<dbReference type="PRINTS" id="PR00714">
    <property type="entry name" value="MAN6PISMRASE"/>
</dbReference>
<accession>A0A0S4QXC7</accession>
<evidence type="ECO:0000313" key="11">
    <source>
        <dbReference type="EMBL" id="CUU59972.1"/>
    </source>
</evidence>
<feature type="active site" evidence="7">
    <location>
        <position position="338"/>
    </location>
</feature>
<evidence type="ECO:0000256" key="5">
    <source>
        <dbReference type="ARBA" id="ARBA00022833"/>
    </source>
</evidence>
<dbReference type="NCBIfam" id="TIGR00218">
    <property type="entry name" value="manA"/>
    <property type="match status" value="1"/>
</dbReference>
<dbReference type="EMBL" id="FAOZ01000034">
    <property type="protein sequence ID" value="CUU59972.1"/>
    <property type="molecule type" value="Genomic_DNA"/>
</dbReference>
<evidence type="ECO:0000256" key="4">
    <source>
        <dbReference type="ARBA" id="ARBA00022723"/>
    </source>
</evidence>
<comment type="cofactor">
    <cofactor evidence="8">
        <name>Zn(2+)</name>
        <dbReference type="ChEBI" id="CHEBI:29105"/>
    </cofactor>
    <text evidence="8">Binds 1 zinc ion per subunit.</text>
</comment>
<dbReference type="Gene3D" id="2.60.120.10">
    <property type="entry name" value="Jelly Rolls"/>
    <property type="match status" value="2"/>
</dbReference>
<feature type="compositionally biased region" description="Low complexity" evidence="9">
    <location>
        <begin position="1"/>
        <end position="50"/>
    </location>
</feature>
<comment type="catalytic activity">
    <reaction evidence="1">
        <text>D-mannose 6-phosphate = D-fructose 6-phosphate</text>
        <dbReference type="Rhea" id="RHEA:12356"/>
        <dbReference type="ChEBI" id="CHEBI:58735"/>
        <dbReference type="ChEBI" id="CHEBI:61527"/>
        <dbReference type="EC" id="5.3.1.8"/>
    </reaction>
</comment>
<dbReference type="GO" id="GO:0005975">
    <property type="term" value="P:carbohydrate metabolic process"/>
    <property type="evidence" value="ECO:0007669"/>
    <property type="project" value="InterPro"/>
</dbReference>
<dbReference type="Pfam" id="PF20511">
    <property type="entry name" value="PMI_typeI_cat"/>
    <property type="match status" value="1"/>
</dbReference>
<dbReference type="GO" id="GO:0004476">
    <property type="term" value="F:mannose-6-phosphate isomerase activity"/>
    <property type="evidence" value="ECO:0007669"/>
    <property type="project" value="UniProtKB-EC"/>
</dbReference>
<dbReference type="InterPro" id="IPR014710">
    <property type="entry name" value="RmlC-like_jellyroll"/>
</dbReference>
<dbReference type="InterPro" id="IPR001250">
    <property type="entry name" value="Man6P_Isoase-1"/>
</dbReference>
<dbReference type="PROSITE" id="PS00965">
    <property type="entry name" value="PMI_I_1"/>
    <property type="match status" value="1"/>
</dbReference>
<feature type="binding site" evidence="8">
    <location>
        <position position="153"/>
    </location>
    <ligand>
        <name>Zn(2+)</name>
        <dbReference type="ChEBI" id="CHEBI:29105"/>
    </ligand>
</feature>
<evidence type="ECO:0000259" key="10">
    <source>
        <dbReference type="Pfam" id="PF20511"/>
    </source>
</evidence>
<dbReference type="SUPFAM" id="SSF51182">
    <property type="entry name" value="RmlC-like cupins"/>
    <property type="match status" value="1"/>
</dbReference>
<keyword evidence="4 8" id="KW-0479">Metal-binding</keyword>
<evidence type="ECO:0000256" key="6">
    <source>
        <dbReference type="ARBA" id="ARBA00023235"/>
    </source>
</evidence>
<name>A0A0S4QXC7_9ACTN</name>